<keyword evidence="3 4" id="KW-0119">Carbohydrate metabolism</keyword>
<evidence type="ECO:0000313" key="6">
    <source>
        <dbReference type="EMBL" id="KUP04435.1"/>
    </source>
</evidence>
<dbReference type="FunFam" id="3.40.50.1360:FF:000003">
    <property type="entry name" value="Glucosamine-6-phosphate deaminase"/>
    <property type="match status" value="1"/>
</dbReference>
<dbReference type="GO" id="GO:0019262">
    <property type="term" value="P:N-acetylneuraminate catabolic process"/>
    <property type="evidence" value="ECO:0007669"/>
    <property type="project" value="UniProtKB-UniRule"/>
</dbReference>
<evidence type="ECO:0000256" key="1">
    <source>
        <dbReference type="ARBA" id="ARBA00000644"/>
    </source>
</evidence>
<dbReference type="PATRIC" id="fig|1150625.3.peg.3285"/>
<comment type="caution">
    <text evidence="4">Lacks conserved residue(s) required for the propagation of feature annotation.</text>
</comment>
<comment type="catalytic activity">
    <reaction evidence="1 4">
        <text>alpha-D-glucosamine 6-phosphate + H2O = beta-D-fructose 6-phosphate + NH4(+)</text>
        <dbReference type="Rhea" id="RHEA:12172"/>
        <dbReference type="ChEBI" id="CHEBI:15377"/>
        <dbReference type="ChEBI" id="CHEBI:28938"/>
        <dbReference type="ChEBI" id="CHEBI:57634"/>
        <dbReference type="ChEBI" id="CHEBI:75989"/>
        <dbReference type="EC" id="3.5.99.6"/>
    </reaction>
</comment>
<dbReference type="CDD" id="cd01399">
    <property type="entry name" value="GlcN6P_deaminase"/>
    <property type="match status" value="1"/>
</dbReference>
<dbReference type="NCBIfam" id="TIGR00502">
    <property type="entry name" value="nagB"/>
    <property type="match status" value="1"/>
</dbReference>
<dbReference type="GO" id="GO:0004342">
    <property type="term" value="F:glucosamine-6-phosphate deaminase activity"/>
    <property type="evidence" value="ECO:0007669"/>
    <property type="project" value="UniProtKB-UniRule"/>
</dbReference>
<evidence type="ECO:0000256" key="4">
    <source>
        <dbReference type="HAMAP-Rule" id="MF_01241"/>
    </source>
</evidence>
<comment type="similarity">
    <text evidence="4">Belongs to the glucosamine/galactosamine-6-phosphate isomerase family. NagB subfamily.</text>
</comment>
<dbReference type="AlphaFoldDB" id="A0A147K4S1"/>
<feature type="domain" description="Glucosamine/galactosamine-6-phosphate isomerase" evidence="5">
    <location>
        <begin position="12"/>
        <end position="226"/>
    </location>
</feature>
<feature type="active site" description="For ring-opening step" evidence="4">
    <location>
        <position position="136"/>
    </location>
</feature>
<feature type="active site" description="For ring-opening step" evidence="4">
    <location>
        <position position="143"/>
    </location>
</feature>
<dbReference type="Proteomes" id="UP000074108">
    <property type="component" value="Unassembled WGS sequence"/>
</dbReference>
<feature type="active site" description="Proton acceptor; for enolization step" evidence="4">
    <location>
        <position position="67"/>
    </location>
</feature>
<comment type="function">
    <text evidence="4">Catalyzes the reversible isomerization-deamination of glucosamine 6-phosphate (GlcN6P) to form fructose 6-phosphate (Fru6P) and ammonium ion.</text>
</comment>
<proteinExistence type="inferred from homology"/>
<sequence length="239" mass="27016">MKLVEAPDYMSMSKQAADYIATRVREEPTMTLGLATGGTPLQTYRYLIQDYENKETSYQHVQTFNLDEYLGLPKDHHNSYYTYMKQNLFDHIHIPPSHTHIPNGMCTDVAQECEMYEKKLDQAGGMDLQILGIGENGHIGFNEPGTSFLSTTHLVKLTESTRKANSRYFSSMSEVPTHAITMGIQSIMKSKEIVLLVSGERKSAAFRRLMNKEVSEEFPASALCQHKNVKIFADHEALG</sequence>
<accession>A0A147K4S1</accession>
<dbReference type="EMBL" id="LDYG01000051">
    <property type="protein sequence ID" value="KUP04435.1"/>
    <property type="molecule type" value="Genomic_DNA"/>
</dbReference>
<dbReference type="GO" id="GO:0005737">
    <property type="term" value="C:cytoplasm"/>
    <property type="evidence" value="ECO:0007669"/>
    <property type="project" value="TreeGrafter"/>
</dbReference>
<dbReference type="SUPFAM" id="SSF100950">
    <property type="entry name" value="NagB/RpiA/CoA transferase-like"/>
    <property type="match status" value="1"/>
</dbReference>
<evidence type="ECO:0000256" key="2">
    <source>
        <dbReference type="ARBA" id="ARBA00022801"/>
    </source>
</evidence>
<dbReference type="InterPro" id="IPR006148">
    <property type="entry name" value="Glc/Gal-6P_isomerase"/>
</dbReference>
<comment type="caution">
    <text evidence="6">The sequence shown here is derived from an EMBL/GenBank/DDBJ whole genome shotgun (WGS) entry which is preliminary data.</text>
</comment>
<keyword evidence="2 4" id="KW-0378">Hydrolase</keyword>
<evidence type="ECO:0000313" key="7">
    <source>
        <dbReference type="Proteomes" id="UP000074108"/>
    </source>
</evidence>
<dbReference type="RefSeq" id="WP_059351904.1">
    <property type="nucleotide sequence ID" value="NZ_LDYG01000051.1"/>
</dbReference>
<dbReference type="HAMAP" id="MF_01241">
    <property type="entry name" value="GlcN6P_deamin"/>
    <property type="match status" value="1"/>
</dbReference>
<dbReference type="InterPro" id="IPR004547">
    <property type="entry name" value="Glucosamine6P_isomerase"/>
</dbReference>
<dbReference type="PANTHER" id="PTHR11280">
    <property type="entry name" value="GLUCOSAMINE-6-PHOSPHATE ISOMERASE"/>
    <property type="match status" value="1"/>
</dbReference>
<organism evidence="6 7">
    <name type="scientific">Bacillus coahuilensis p1.1.43</name>
    <dbReference type="NCBI Taxonomy" id="1150625"/>
    <lineage>
        <taxon>Bacteria</taxon>
        <taxon>Bacillati</taxon>
        <taxon>Bacillota</taxon>
        <taxon>Bacilli</taxon>
        <taxon>Bacillales</taxon>
        <taxon>Bacillaceae</taxon>
        <taxon>Bacillus</taxon>
    </lineage>
</organism>
<feature type="active site" description="Proton acceptor; for ring-opening step" evidence="4">
    <location>
        <position position="138"/>
    </location>
</feature>
<dbReference type="Pfam" id="PF01182">
    <property type="entry name" value="Glucosamine_iso"/>
    <property type="match status" value="1"/>
</dbReference>
<dbReference type="Gene3D" id="3.40.50.1360">
    <property type="match status" value="1"/>
</dbReference>
<dbReference type="STRING" id="1150625.Q75_15720"/>
<dbReference type="GO" id="GO:0005975">
    <property type="term" value="P:carbohydrate metabolic process"/>
    <property type="evidence" value="ECO:0007669"/>
    <property type="project" value="InterPro"/>
</dbReference>
<protein>
    <recommendedName>
        <fullName evidence="4">Glucosamine-6-phosphate deaminase</fullName>
        <ecNumber evidence="4">3.5.99.6</ecNumber>
    </recommendedName>
    <alternativeName>
        <fullName evidence="4">GlcN6P deaminase</fullName>
        <shortName evidence="4">GNPDA</shortName>
    </alternativeName>
    <alternativeName>
        <fullName evidence="4">Glucosamine-6-phosphate isomerase</fullName>
    </alternativeName>
</protein>
<dbReference type="InterPro" id="IPR037171">
    <property type="entry name" value="NagB/RpiA_transferase-like"/>
</dbReference>
<comment type="pathway">
    <text evidence="4">Amino-sugar metabolism; N-acetylneuraminate degradation; D-fructose 6-phosphate from N-acetylneuraminate: step 5/5.</text>
</comment>
<name>A0A147K4S1_9BACI</name>
<dbReference type="EC" id="3.5.99.6" evidence="4"/>
<dbReference type="PANTHER" id="PTHR11280:SF5">
    <property type="entry name" value="GLUCOSAMINE-6-PHOSPHATE ISOMERASE"/>
    <property type="match status" value="1"/>
</dbReference>
<dbReference type="GO" id="GO:0042802">
    <property type="term" value="F:identical protein binding"/>
    <property type="evidence" value="ECO:0007669"/>
    <property type="project" value="TreeGrafter"/>
</dbReference>
<gene>
    <name evidence="4" type="primary">nagB</name>
    <name evidence="6" type="ORF">Q75_15720</name>
</gene>
<dbReference type="UniPathway" id="UPA00629">
    <property type="reaction ID" value="UER00684"/>
</dbReference>
<dbReference type="GO" id="GO:0006046">
    <property type="term" value="P:N-acetylglucosamine catabolic process"/>
    <property type="evidence" value="ECO:0007669"/>
    <property type="project" value="UniProtKB-UniRule"/>
</dbReference>
<evidence type="ECO:0000259" key="5">
    <source>
        <dbReference type="Pfam" id="PF01182"/>
    </source>
</evidence>
<dbReference type="GO" id="GO:0006043">
    <property type="term" value="P:glucosamine catabolic process"/>
    <property type="evidence" value="ECO:0007669"/>
    <property type="project" value="TreeGrafter"/>
</dbReference>
<evidence type="ECO:0000256" key="3">
    <source>
        <dbReference type="ARBA" id="ARBA00023277"/>
    </source>
</evidence>
<dbReference type="OrthoDB" id="9791139at2"/>
<keyword evidence="7" id="KW-1185">Reference proteome</keyword>
<reference evidence="6 7" key="1">
    <citation type="journal article" date="2016" name="Front. Microbiol.">
        <title>Microevolution Analysis of Bacillus coahuilensis Unveils Differences in Phosphorus Acquisition Strategies and Their Regulation.</title>
        <authorList>
            <person name="Gomez-Lunar Z."/>
            <person name="Hernandez-Gonzalez I."/>
            <person name="Rodriguez-Torres M.D."/>
            <person name="Souza V."/>
            <person name="Olmedo-Alvarez G."/>
        </authorList>
    </citation>
    <scope>NUCLEOTIDE SEQUENCE [LARGE SCALE GENOMIC DNA]</scope>
    <source>
        <strain evidence="7">p1.1.43</strain>
    </source>
</reference>